<dbReference type="AlphaFoldDB" id="H5SVW0"/>
<reference evidence="7" key="1">
    <citation type="journal article" date="2005" name="Environ. Microbiol.">
        <title>Genetic and functional properties of uncultivated thermophilic crenarchaeotes from a subsurface gold mine as revealed by analysis of genome fragments.</title>
        <authorList>
            <person name="Nunoura T."/>
            <person name="Hirayama H."/>
            <person name="Takami H."/>
            <person name="Oida H."/>
            <person name="Nishi S."/>
            <person name="Shimamura S."/>
            <person name="Suzuki Y."/>
            <person name="Inagaki F."/>
            <person name="Takai K."/>
            <person name="Nealson K.H."/>
            <person name="Horikoshi K."/>
        </authorList>
    </citation>
    <scope>NUCLEOTIDE SEQUENCE</scope>
</reference>
<sequence length="168" mass="17787">MQEAINLFGSIVYTALSAFIAIIAVYIGLMVFTKLTRNIDEVAELKRGNAAVGVTLAAVAVVIGLVTLDAIPIITTEFLSGRIASAIMLAVIQLVTNILIAVFTQFVVIGIFNELTRRKGLNQFEEVKNGNIAIGIGLAGIILMVGIILQNASGMVTDAVTSILRTLI</sequence>
<dbReference type="InterPro" id="IPR007140">
    <property type="entry name" value="DUF350"/>
</dbReference>
<feature type="transmembrane region" description="Helical" evidence="6">
    <location>
        <begin position="132"/>
        <end position="149"/>
    </location>
</feature>
<name>H5SVW0_9CREN</name>
<evidence type="ECO:0000256" key="1">
    <source>
        <dbReference type="ARBA" id="ARBA00004651"/>
    </source>
</evidence>
<evidence type="ECO:0000256" key="5">
    <source>
        <dbReference type="ARBA" id="ARBA00023136"/>
    </source>
</evidence>
<evidence type="ECO:0000256" key="4">
    <source>
        <dbReference type="ARBA" id="ARBA00022989"/>
    </source>
</evidence>
<evidence type="ECO:0000256" key="3">
    <source>
        <dbReference type="ARBA" id="ARBA00022692"/>
    </source>
</evidence>
<proteinExistence type="predicted"/>
<protein>
    <submittedName>
        <fullName evidence="7">Hypothetical conserved protein</fullName>
    </submittedName>
</protein>
<keyword evidence="4 6" id="KW-1133">Transmembrane helix</keyword>
<dbReference type="EMBL" id="AP011903">
    <property type="protein sequence ID" value="BAL60296.1"/>
    <property type="molecule type" value="Genomic_DNA"/>
</dbReference>
<accession>H5SVW0</accession>
<feature type="transmembrane region" description="Helical" evidence="6">
    <location>
        <begin position="52"/>
        <end position="74"/>
    </location>
</feature>
<keyword evidence="3 6" id="KW-0812">Transmembrane</keyword>
<feature type="transmembrane region" description="Helical" evidence="6">
    <location>
        <begin position="86"/>
        <end position="112"/>
    </location>
</feature>
<keyword evidence="2" id="KW-1003">Cell membrane</keyword>
<gene>
    <name evidence="7" type="ORF">HGMM_F45C05C11</name>
</gene>
<reference evidence="7" key="2">
    <citation type="journal article" date="2012" name="PLoS ONE">
        <title>A Deeply Branching Thermophilic Bacterium with an Ancient Acetyl-CoA Pathway Dominates a Subsurface Ecosystem.</title>
        <authorList>
            <person name="Takami H."/>
            <person name="Noguchi H."/>
            <person name="Takaki Y."/>
            <person name="Uchiyama I."/>
            <person name="Toyoda A."/>
            <person name="Nishi S."/>
            <person name="Chee G.-J."/>
            <person name="Arai W."/>
            <person name="Nunoura T."/>
            <person name="Itoh T."/>
            <person name="Hattori M."/>
            <person name="Takai K."/>
        </authorList>
    </citation>
    <scope>NUCLEOTIDE SEQUENCE</scope>
</reference>
<comment type="subcellular location">
    <subcellularLocation>
        <location evidence="1">Cell membrane</location>
        <topology evidence="1">Multi-pass membrane protein</topology>
    </subcellularLocation>
</comment>
<evidence type="ECO:0000313" key="7">
    <source>
        <dbReference type="EMBL" id="BAL60296.1"/>
    </source>
</evidence>
<organism evidence="7">
    <name type="scientific">uncultured crenarchaeote</name>
    <dbReference type="NCBI Taxonomy" id="29281"/>
    <lineage>
        <taxon>Archaea</taxon>
        <taxon>Thermoproteota</taxon>
        <taxon>environmental samples</taxon>
    </lineage>
</organism>
<evidence type="ECO:0000256" key="2">
    <source>
        <dbReference type="ARBA" id="ARBA00022475"/>
    </source>
</evidence>
<dbReference type="GO" id="GO:0005886">
    <property type="term" value="C:plasma membrane"/>
    <property type="evidence" value="ECO:0007669"/>
    <property type="project" value="UniProtKB-SubCell"/>
</dbReference>
<dbReference type="Pfam" id="PF03994">
    <property type="entry name" value="DUF350"/>
    <property type="match status" value="1"/>
</dbReference>
<evidence type="ECO:0000256" key="6">
    <source>
        <dbReference type="SAM" id="Phobius"/>
    </source>
</evidence>
<feature type="transmembrane region" description="Helical" evidence="6">
    <location>
        <begin position="7"/>
        <end position="32"/>
    </location>
</feature>
<keyword evidence="5 6" id="KW-0472">Membrane</keyword>